<evidence type="ECO:0000256" key="1">
    <source>
        <dbReference type="SAM" id="MobiDB-lite"/>
    </source>
</evidence>
<evidence type="ECO:0000313" key="4">
    <source>
        <dbReference type="Proteomes" id="UP000615026"/>
    </source>
</evidence>
<dbReference type="Pfam" id="PF11282">
    <property type="entry name" value="DUF3082"/>
    <property type="match status" value="1"/>
</dbReference>
<name>A0A928ZSV5_LEPEC</name>
<dbReference type="AlphaFoldDB" id="A0A928ZSV5"/>
<accession>A0A928ZSV5</accession>
<comment type="caution">
    <text evidence="3">The sequence shown here is derived from an EMBL/GenBank/DDBJ whole genome shotgun (WGS) entry which is preliminary data.</text>
</comment>
<keyword evidence="2" id="KW-0472">Membrane</keyword>
<protein>
    <submittedName>
        <fullName evidence="3">DUF3082 domain-containing protein</fullName>
    </submittedName>
</protein>
<dbReference type="PANTHER" id="PTHR35733">
    <property type="entry name" value="OS02G0307800 PROTEIN"/>
    <property type="match status" value="1"/>
</dbReference>
<dbReference type="PANTHER" id="PTHR35733:SF1">
    <property type="entry name" value="OS02G0307800 PROTEIN"/>
    <property type="match status" value="1"/>
</dbReference>
<dbReference type="RefSeq" id="WP_193992874.1">
    <property type="nucleotide sequence ID" value="NZ_JADEXP010000064.1"/>
</dbReference>
<feature type="region of interest" description="Disordered" evidence="1">
    <location>
        <begin position="1"/>
        <end position="27"/>
    </location>
</feature>
<organism evidence="3 4">
    <name type="scientific">Leptolyngbya cf. ectocarpi LEGE 11479</name>
    <dbReference type="NCBI Taxonomy" id="1828722"/>
    <lineage>
        <taxon>Bacteria</taxon>
        <taxon>Bacillati</taxon>
        <taxon>Cyanobacteriota</taxon>
        <taxon>Cyanophyceae</taxon>
        <taxon>Leptolyngbyales</taxon>
        <taxon>Leptolyngbyaceae</taxon>
        <taxon>Leptolyngbya group</taxon>
        <taxon>Leptolyngbya</taxon>
    </lineage>
</organism>
<sequence length="119" mass="11988">MAEPPNASSSKPSSSSAPKAGAAGKKSVTPLSCFTGATMAGVLGMLCYRMMVAIATTFAAKPVVSDNTVVLNISVAVRTLVVGIVALGAGVFGITAVGLFLLGIQTLIKKFTNQTVETP</sequence>
<keyword evidence="2" id="KW-1133">Transmembrane helix</keyword>
<feature type="transmembrane region" description="Helical" evidence="2">
    <location>
        <begin position="80"/>
        <end position="104"/>
    </location>
</feature>
<reference evidence="3" key="1">
    <citation type="submission" date="2020-10" db="EMBL/GenBank/DDBJ databases">
        <authorList>
            <person name="Castelo-Branco R."/>
            <person name="Eusebio N."/>
            <person name="Adriana R."/>
            <person name="Vieira A."/>
            <person name="Brugerolle De Fraissinette N."/>
            <person name="Rezende De Castro R."/>
            <person name="Schneider M.P."/>
            <person name="Vasconcelos V."/>
            <person name="Leao P.N."/>
        </authorList>
    </citation>
    <scope>NUCLEOTIDE SEQUENCE</scope>
    <source>
        <strain evidence="3">LEGE 11479</strain>
    </source>
</reference>
<gene>
    <name evidence="3" type="ORF">IQ260_09545</name>
</gene>
<dbReference type="EMBL" id="JADEXP010000064">
    <property type="protein sequence ID" value="MBE9066897.1"/>
    <property type="molecule type" value="Genomic_DNA"/>
</dbReference>
<keyword evidence="2" id="KW-0812">Transmembrane</keyword>
<proteinExistence type="predicted"/>
<feature type="compositionally biased region" description="Low complexity" evidence="1">
    <location>
        <begin position="7"/>
        <end position="27"/>
    </location>
</feature>
<keyword evidence="4" id="KW-1185">Reference proteome</keyword>
<feature type="transmembrane region" description="Helical" evidence="2">
    <location>
        <begin position="34"/>
        <end position="60"/>
    </location>
</feature>
<evidence type="ECO:0000313" key="3">
    <source>
        <dbReference type="EMBL" id="MBE9066897.1"/>
    </source>
</evidence>
<dbReference type="Proteomes" id="UP000615026">
    <property type="component" value="Unassembled WGS sequence"/>
</dbReference>
<dbReference type="InterPro" id="IPR021434">
    <property type="entry name" value="DUF3082"/>
</dbReference>
<evidence type="ECO:0000256" key="2">
    <source>
        <dbReference type="SAM" id="Phobius"/>
    </source>
</evidence>